<dbReference type="EMBL" id="ML739281">
    <property type="protein sequence ID" value="KAE8349722.1"/>
    <property type="molecule type" value="Genomic_DNA"/>
</dbReference>
<dbReference type="Proteomes" id="UP000327118">
    <property type="component" value="Unassembled WGS sequence"/>
</dbReference>
<evidence type="ECO:0000313" key="2">
    <source>
        <dbReference type="EMBL" id="KAE8349722.1"/>
    </source>
</evidence>
<feature type="region of interest" description="Disordered" evidence="1">
    <location>
        <begin position="53"/>
        <end position="226"/>
    </location>
</feature>
<evidence type="ECO:0000256" key="1">
    <source>
        <dbReference type="SAM" id="MobiDB-lite"/>
    </source>
</evidence>
<reference evidence="3" key="1">
    <citation type="submission" date="2019-04" db="EMBL/GenBank/DDBJ databases">
        <title>Friends and foes A comparative genomics studyof 23 Aspergillus species from section Flavi.</title>
        <authorList>
            <consortium name="DOE Joint Genome Institute"/>
            <person name="Kjaerbolling I."/>
            <person name="Vesth T."/>
            <person name="Frisvad J.C."/>
            <person name="Nybo J.L."/>
            <person name="Theobald S."/>
            <person name="Kildgaard S."/>
            <person name="Isbrandt T."/>
            <person name="Kuo A."/>
            <person name="Sato A."/>
            <person name="Lyhne E.K."/>
            <person name="Kogle M.E."/>
            <person name="Wiebenga A."/>
            <person name="Kun R.S."/>
            <person name="Lubbers R.J."/>
            <person name="Makela M.R."/>
            <person name="Barry K."/>
            <person name="Chovatia M."/>
            <person name="Clum A."/>
            <person name="Daum C."/>
            <person name="Haridas S."/>
            <person name="He G."/>
            <person name="LaButti K."/>
            <person name="Lipzen A."/>
            <person name="Mondo S."/>
            <person name="Riley R."/>
            <person name="Salamov A."/>
            <person name="Simmons B.A."/>
            <person name="Magnuson J.K."/>
            <person name="Henrissat B."/>
            <person name="Mortensen U.H."/>
            <person name="Larsen T.O."/>
            <person name="Devries R.P."/>
            <person name="Grigoriev I.V."/>
            <person name="Machida M."/>
            <person name="Baker S.E."/>
            <person name="Andersen M.R."/>
        </authorList>
    </citation>
    <scope>NUCLEOTIDE SEQUENCE [LARGE SCALE GENOMIC DNA]</scope>
    <source>
        <strain evidence="3">CBS 553.77</strain>
    </source>
</reference>
<evidence type="ECO:0000313" key="3">
    <source>
        <dbReference type="Proteomes" id="UP000327118"/>
    </source>
</evidence>
<dbReference type="AlphaFoldDB" id="A0A5N6YW81"/>
<feature type="compositionally biased region" description="Polar residues" evidence="1">
    <location>
        <begin position="116"/>
        <end position="140"/>
    </location>
</feature>
<name>A0A5N6YW81_9EURO</name>
<protein>
    <submittedName>
        <fullName evidence="2">Uncharacterized protein</fullName>
    </submittedName>
</protein>
<dbReference type="OrthoDB" id="4498621at2759"/>
<feature type="compositionally biased region" description="Basic and acidic residues" evidence="1">
    <location>
        <begin position="91"/>
        <end position="108"/>
    </location>
</feature>
<gene>
    <name evidence="2" type="ORF">BDV28DRAFT_151630</name>
</gene>
<accession>A0A5N6YW81</accession>
<proteinExistence type="predicted"/>
<feature type="compositionally biased region" description="Basic residues" evidence="1">
    <location>
        <begin position="169"/>
        <end position="179"/>
    </location>
</feature>
<keyword evidence="3" id="KW-1185">Reference proteome</keyword>
<organism evidence="2 3">
    <name type="scientific">Aspergillus coremiiformis</name>
    <dbReference type="NCBI Taxonomy" id="138285"/>
    <lineage>
        <taxon>Eukaryota</taxon>
        <taxon>Fungi</taxon>
        <taxon>Dikarya</taxon>
        <taxon>Ascomycota</taxon>
        <taxon>Pezizomycotina</taxon>
        <taxon>Eurotiomycetes</taxon>
        <taxon>Eurotiomycetidae</taxon>
        <taxon>Eurotiales</taxon>
        <taxon>Aspergillaceae</taxon>
        <taxon>Aspergillus</taxon>
        <taxon>Aspergillus subgen. Circumdati</taxon>
    </lineage>
</organism>
<sequence length="226" mass="23486">MASEPNGSVNPPLAPGTSQPLIDVTHVISAPIAHAHIVWLPLNVSRSGLIHGAEATDTPGVGTREHTTDGAVKQTNGDNTPVKPVAADGPSEDKKPAESTESSKEHKPTGAPKSPENGSTPTITGLQESTAETNREQNSAGHKRAHEATSAPADMVKGSAEDSTEPPSKKRKITGKRTRNGNARVPGTTGGKQKANRSKKARDLVKKAIPTDGIGSRTRSRTKASS</sequence>